<dbReference type="GO" id="GO:0006508">
    <property type="term" value="P:proteolysis"/>
    <property type="evidence" value="ECO:0007669"/>
    <property type="project" value="InterPro"/>
</dbReference>
<dbReference type="AlphaFoldDB" id="A0A4R5MCS9"/>
<dbReference type="EMBL" id="SMRP01000004">
    <property type="protein sequence ID" value="TDG24179.1"/>
    <property type="molecule type" value="Genomic_DNA"/>
</dbReference>
<dbReference type="GO" id="GO:0004176">
    <property type="term" value="F:ATP-dependent peptidase activity"/>
    <property type="evidence" value="ECO:0007669"/>
    <property type="project" value="InterPro"/>
</dbReference>
<gene>
    <name evidence="1" type="ORF">EYW47_11830</name>
</gene>
<dbReference type="GO" id="GO:0004222">
    <property type="term" value="F:metalloendopeptidase activity"/>
    <property type="evidence" value="ECO:0007669"/>
    <property type="project" value="InterPro"/>
</dbReference>
<reference evidence="1 2" key="1">
    <citation type="submission" date="2019-03" db="EMBL/GenBank/DDBJ databases">
        <title>Paraburkholderia sp. 4M-K11, isolated from subtropical forest soil.</title>
        <authorList>
            <person name="Gao Z.-H."/>
            <person name="Qiu L.-H."/>
        </authorList>
    </citation>
    <scope>NUCLEOTIDE SEQUENCE [LARGE SCALE GENOMIC DNA]</scope>
    <source>
        <strain evidence="1 2">4M-K11</strain>
    </source>
</reference>
<comment type="caution">
    <text evidence="1">The sequence shown here is derived from an EMBL/GenBank/DDBJ whole genome shotgun (WGS) entry which is preliminary data.</text>
</comment>
<dbReference type="RefSeq" id="WP_133195024.1">
    <property type="nucleotide sequence ID" value="NZ_JBHUCW010000018.1"/>
</dbReference>
<organism evidence="1 2">
    <name type="scientific">Paraburkholderia silviterrae</name>
    <dbReference type="NCBI Taxonomy" id="2528715"/>
    <lineage>
        <taxon>Bacteria</taxon>
        <taxon>Pseudomonadati</taxon>
        <taxon>Pseudomonadota</taxon>
        <taxon>Betaproteobacteria</taxon>
        <taxon>Burkholderiales</taxon>
        <taxon>Burkholderiaceae</taxon>
        <taxon>Paraburkholderia</taxon>
    </lineage>
</organism>
<dbReference type="Gene3D" id="1.20.58.760">
    <property type="entry name" value="Peptidase M41"/>
    <property type="match status" value="1"/>
</dbReference>
<protein>
    <recommendedName>
        <fullName evidence="3">Peptidase M41-like protein</fullName>
    </recommendedName>
</protein>
<dbReference type="GO" id="GO:0005524">
    <property type="term" value="F:ATP binding"/>
    <property type="evidence" value="ECO:0007669"/>
    <property type="project" value="InterPro"/>
</dbReference>
<dbReference type="OrthoDB" id="9154219at2"/>
<evidence type="ECO:0000313" key="2">
    <source>
        <dbReference type="Proteomes" id="UP000295722"/>
    </source>
</evidence>
<accession>A0A4R5MCS9</accession>
<sequence>MFNFESRRAVCFHEAGHAVVHALGGAQIYGLAVAPEGSELWSYEGRKGRAIIDLWGACEPSDAAFISMHLTWDDERLRYLADKAGFREFVTQLAEAPGAEAARAKLSMPEFKRRLRADYTRAVRLQICGLLAGPIAESIYDGREFDLWGGDGWEDPEADMAKADGLARLLHYRGELEYACMVTTVVLRAPEIWARVIALANELERVGYMDDAVADFLPPRLPDWPPPFARKLQATSPA</sequence>
<dbReference type="Proteomes" id="UP000295722">
    <property type="component" value="Unassembled WGS sequence"/>
</dbReference>
<keyword evidence="2" id="KW-1185">Reference proteome</keyword>
<evidence type="ECO:0000313" key="1">
    <source>
        <dbReference type="EMBL" id="TDG24179.1"/>
    </source>
</evidence>
<proteinExistence type="predicted"/>
<evidence type="ECO:0008006" key="3">
    <source>
        <dbReference type="Google" id="ProtNLM"/>
    </source>
</evidence>
<name>A0A4R5MCS9_9BURK</name>
<dbReference type="InterPro" id="IPR037219">
    <property type="entry name" value="Peptidase_M41-like"/>
</dbReference>